<evidence type="ECO:0000256" key="1">
    <source>
        <dbReference type="SAM" id="MobiDB-lite"/>
    </source>
</evidence>
<reference evidence="3 4" key="1">
    <citation type="submission" date="2018-10" db="EMBL/GenBank/DDBJ databases">
        <title>Genome assembly for a Yunnan-Guizhou Plateau 3E fish, Anabarilius grahami (Regan), and its evolutionary and genetic applications.</title>
        <authorList>
            <person name="Jiang W."/>
        </authorList>
    </citation>
    <scope>NUCLEOTIDE SEQUENCE [LARGE SCALE GENOMIC DNA]</scope>
    <source>
        <strain evidence="3">AG-KIZ</strain>
        <tissue evidence="3">Muscle</tissue>
    </source>
</reference>
<sequence length="199" mass="21284">MEFPCAVPCSFPCVFFGCSCDLRGVLFLCLFFVGFFTWSPAITWAPVIDLHYLFLAACRSPCVTSLLLLGGISLVIAGAVEKLKTDDTHTHDGDTRGNLGTLETGGISLVIAGAVEKLKTDDTHTHDGDTQGNLGTLETDGELPPAATRQPEPEDKRSVQILAPEEETLGRLSPPSHRNRLSPPVPAMSLFSIGFTSAP</sequence>
<dbReference type="EMBL" id="RJVU01018281">
    <property type="protein sequence ID" value="ROL51735.1"/>
    <property type="molecule type" value="Genomic_DNA"/>
</dbReference>
<keyword evidence="4" id="KW-1185">Reference proteome</keyword>
<dbReference type="AlphaFoldDB" id="A0A3N0YZJ8"/>
<keyword evidence="2" id="KW-0812">Transmembrane</keyword>
<evidence type="ECO:0000256" key="2">
    <source>
        <dbReference type="SAM" id="Phobius"/>
    </source>
</evidence>
<gene>
    <name evidence="3" type="ORF">DPX16_19254</name>
</gene>
<keyword evidence="2" id="KW-1133">Transmembrane helix</keyword>
<keyword evidence="2" id="KW-0472">Membrane</keyword>
<name>A0A3N0YZJ8_ANAGA</name>
<feature type="transmembrane region" description="Helical" evidence="2">
    <location>
        <begin position="53"/>
        <end position="80"/>
    </location>
</feature>
<dbReference type="Proteomes" id="UP000281406">
    <property type="component" value="Unassembled WGS sequence"/>
</dbReference>
<organism evidence="3 4">
    <name type="scientific">Anabarilius grahami</name>
    <name type="common">Kanglang fish</name>
    <name type="synonym">Barilius grahami</name>
    <dbReference type="NCBI Taxonomy" id="495550"/>
    <lineage>
        <taxon>Eukaryota</taxon>
        <taxon>Metazoa</taxon>
        <taxon>Chordata</taxon>
        <taxon>Craniata</taxon>
        <taxon>Vertebrata</taxon>
        <taxon>Euteleostomi</taxon>
        <taxon>Actinopterygii</taxon>
        <taxon>Neopterygii</taxon>
        <taxon>Teleostei</taxon>
        <taxon>Ostariophysi</taxon>
        <taxon>Cypriniformes</taxon>
        <taxon>Xenocyprididae</taxon>
        <taxon>Xenocypridinae</taxon>
        <taxon>Xenocypridinae incertae sedis</taxon>
        <taxon>Anabarilius</taxon>
    </lineage>
</organism>
<protein>
    <submittedName>
        <fullName evidence="3">Uncharacterized protein</fullName>
    </submittedName>
</protein>
<comment type="caution">
    <text evidence="3">The sequence shown here is derived from an EMBL/GenBank/DDBJ whole genome shotgun (WGS) entry which is preliminary data.</text>
</comment>
<evidence type="ECO:0000313" key="3">
    <source>
        <dbReference type="EMBL" id="ROL51735.1"/>
    </source>
</evidence>
<proteinExistence type="predicted"/>
<feature type="transmembrane region" description="Helical" evidence="2">
    <location>
        <begin position="25"/>
        <end position="47"/>
    </location>
</feature>
<evidence type="ECO:0000313" key="4">
    <source>
        <dbReference type="Proteomes" id="UP000281406"/>
    </source>
</evidence>
<feature type="compositionally biased region" description="Basic and acidic residues" evidence="1">
    <location>
        <begin position="120"/>
        <end position="129"/>
    </location>
</feature>
<feature type="region of interest" description="Disordered" evidence="1">
    <location>
        <begin position="120"/>
        <end position="187"/>
    </location>
</feature>
<accession>A0A3N0YZJ8</accession>